<feature type="compositionally biased region" description="Basic and acidic residues" evidence="1">
    <location>
        <begin position="1"/>
        <end position="21"/>
    </location>
</feature>
<feature type="compositionally biased region" description="Basic and acidic residues" evidence="1">
    <location>
        <begin position="122"/>
        <end position="135"/>
    </location>
</feature>
<dbReference type="PANTHER" id="PTHR46014:SF1">
    <property type="entry name" value="TETRATRICOPEPTIDE REPEAT PROTEIN 1"/>
    <property type="match status" value="1"/>
</dbReference>
<accession>A0AAX4IBQ1</accession>
<dbReference type="AlphaFoldDB" id="A0AAX4IBQ1"/>
<reference evidence="3" key="1">
    <citation type="journal article" date="2023" name="bioRxiv">
        <title>Complete genome of the Medicago anthracnose fungus, Colletotrichum destructivum, reveals a mini-chromosome-like region within a core chromosome.</title>
        <authorList>
            <person name="Lapalu N."/>
            <person name="Simon A."/>
            <person name="Lu A."/>
            <person name="Plaumann P.-L."/>
            <person name="Amselem J."/>
            <person name="Pigne S."/>
            <person name="Auger A."/>
            <person name="Koch C."/>
            <person name="Dallery J.-F."/>
            <person name="O'Connell R.J."/>
        </authorList>
    </citation>
    <scope>NUCLEOTIDE SEQUENCE [LARGE SCALE GENOMIC DNA]</scope>
    <source>
        <strain evidence="3">CBS 520.97</strain>
    </source>
</reference>
<dbReference type="SUPFAM" id="SSF48452">
    <property type="entry name" value="TPR-like"/>
    <property type="match status" value="1"/>
</dbReference>
<evidence type="ECO:0000313" key="2">
    <source>
        <dbReference type="EMBL" id="WQF80581.1"/>
    </source>
</evidence>
<dbReference type="Gene3D" id="1.25.40.10">
    <property type="entry name" value="Tetratricopeptide repeat domain"/>
    <property type="match status" value="1"/>
</dbReference>
<keyword evidence="3" id="KW-1185">Reference proteome</keyword>
<dbReference type="EMBL" id="CP137307">
    <property type="protein sequence ID" value="WQF80581.1"/>
    <property type="molecule type" value="Genomic_DNA"/>
</dbReference>
<sequence length="283" mass="31046">MAPTEAEKEPQGKGKDKSVKEDEIEEAAAQERFSPEEEASLLAESNTNKTEANALFSSSKYEQAIAKYDDAVAACPNYLDYELAVLRSNISACHLKLEQWKDAVSSASAALDALDRVDKEAALEQDRRDREKAADEDVEDEIVSSGAAAAAPAPPPEDDPEETARRARGEDVLRIRAKALMRRARARSEQGGWQNLAGAEEDYKTLSLMNNLAPADRRIVQAQLRALPPRTKAAQEAETAEMWGKLKDLGNGILKPFGLSTDNFQMVKDEKTGGYSMNFNQGQ</sequence>
<dbReference type="InterPro" id="IPR011990">
    <property type="entry name" value="TPR-like_helical_dom_sf"/>
</dbReference>
<organism evidence="2 3">
    <name type="scientific">Colletotrichum destructivum</name>
    <dbReference type="NCBI Taxonomy" id="34406"/>
    <lineage>
        <taxon>Eukaryota</taxon>
        <taxon>Fungi</taxon>
        <taxon>Dikarya</taxon>
        <taxon>Ascomycota</taxon>
        <taxon>Pezizomycotina</taxon>
        <taxon>Sordariomycetes</taxon>
        <taxon>Hypocreomycetidae</taxon>
        <taxon>Glomerellales</taxon>
        <taxon>Glomerellaceae</taxon>
        <taxon>Colletotrichum</taxon>
        <taxon>Colletotrichum destructivum species complex</taxon>
    </lineage>
</organism>
<dbReference type="PANTHER" id="PTHR46014">
    <property type="entry name" value="TETRATRICOPEPTIDE REPEAT PROTEIN 1"/>
    <property type="match status" value="1"/>
</dbReference>
<name>A0AAX4IBQ1_9PEZI</name>
<dbReference type="GeneID" id="87942098"/>
<proteinExistence type="predicted"/>
<gene>
    <name evidence="2" type="ORF">CDEST_05595</name>
</gene>
<evidence type="ECO:0000313" key="3">
    <source>
        <dbReference type="Proteomes" id="UP001322277"/>
    </source>
</evidence>
<feature type="region of interest" description="Disordered" evidence="1">
    <location>
        <begin position="1"/>
        <end position="48"/>
    </location>
</feature>
<evidence type="ECO:0000256" key="1">
    <source>
        <dbReference type="SAM" id="MobiDB-lite"/>
    </source>
</evidence>
<protein>
    <submittedName>
        <fullName evidence="2">Tetratricopeptide-like helical domain superfamily</fullName>
    </submittedName>
</protein>
<dbReference type="Proteomes" id="UP001322277">
    <property type="component" value="Chromosome 3"/>
</dbReference>
<dbReference type="InterPro" id="IPR052769">
    <property type="entry name" value="TPR_domain_protein"/>
</dbReference>
<dbReference type="RefSeq" id="XP_062777805.1">
    <property type="nucleotide sequence ID" value="XM_062921754.1"/>
</dbReference>
<feature type="region of interest" description="Disordered" evidence="1">
    <location>
        <begin position="122"/>
        <end position="169"/>
    </location>
</feature>
<dbReference type="KEGG" id="cdet:87942098"/>